<keyword evidence="2" id="KW-1133">Transmembrane helix</keyword>
<reference evidence="4" key="1">
    <citation type="journal article" date="2016" name="Ticks Tick Borne Dis.">
        <title>De novo assembly and annotation of the salivary gland transcriptome of Rhipicephalus appendiculatus male and female ticks during blood feeding.</title>
        <authorList>
            <person name="de Castro M.H."/>
            <person name="de Klerk D."/>
            <person name="Pienaar R."/>
            <person name="Latif A.A."/>
            <person name="Rees D.J."/>
            <person name="Mans B.J."/>
        </authorList>
    </citation>
    <scope>NUCLEOTIDE SEQUENCE</scope>
    <source>
        <tissue evidence="4">Salivary glands</tissue>
    </source>
</reference>
<evidence type="ECO:0000256" key="1">
    <source>
        <dbReference type="SAM" id="MobiDB-lite"/>
    </source>
</evidence>
<feature type="signal peptide" evidence="3">
    <location>
        <begin position="1"/>
        <end position="19"/>
    </location>
</feature>
<keyword evidence="3" id="KW-0732">Signal</keyword>
<keyword evidence="2" id="KW-0472">Membrane</keyword>
<organism evidence="4">
    <name type="scientific">Rhipicephalus appendiculatus</name>
    <name type="common">Brown ear tick</name>
    <dbReference type="NCBI Taxonomy" id="34631"/>
    <lineage>
        <taxon>Eukaryota</taxon>
        <taxon>Metazoa</taxon>
        <taxon>Ecdysozoa</taxon>
        <taxon>Arthropoda</taxon>
        <taxon>Chelicerata</taxon>
        <taxon>Arachnida</taxon>
        <taxon>Acari</taxon>
        <taxon>Parasitiformes</taxon>
        <taxon>Ixodida</taxon>
        <taxon>Ixodoidea</taxon>
        <taxon>Ixodidae</taxon>
        <taxon>Rhipicephalinae</taxon>
        <taxon>Rhipicephalus</taxon>
        <taxon>Rhipicephalus</taxon>
    </lineage>
</organism>
<evidence type="ECO:0000256" key="3">
    <source>
        <dbReference type="SAM" id="SignalP"/>
    </source>
</evidence>
<name>A0A131YDP0_RHIAP</name>
<dbReference type="AlphaFoldDB" id="A0A131YDP0"/>
<keyword evidence="2" id="KW-0812">Transmembrane</keyword>
<feature type="chain" id="PRO_5007284741" evidence="3">
    <location>
        <begin position="20"/>
        <end position="101"/>
    </location>
</feature>
<sequence length="101" mass="11161">MSLTWKIFDILLVIFFIHGSEVCITETLYCLRQGCFRQFYLVIPVSEIVAVSLWFAKGMKTSGPYGVDVPASEGLSGSSMQDCRSQRPAADTAPPRKLGEP</sequence>
<protein>
    <submittedName>
        <fullName evidence="4">Uncharacterized protein</fullName>
    </submittedName>
</protein>
<evidence type="ECO:0000256" key="2">
    <source>
        <dbReference type="SAM" id="Phobius"/>
    </source>
</evidence>
<evidence type="ECO:0000313" key="4">
    <source>
        <dbReference type="EMBL" id="JAP77483.1"/>
    </source>
</evidence>
<accession>A0A131YDP0</accession>
<proteinExistence type="predicted"/>
<feature type="region of interest" description="Disordered" evidence="1">
    <location>
        <begin position="72"/>
        <end position="101"/>
    </location>
</feature>
<feature type="transmembrane region" description="Helical" evidence="2">
    <location>
        <begin position="38"/>
        <end position="56"/>
    </location>
</feature>
<dbReference type="EMBL" id="GEDV01011074">
    <property type="protein sequence ID" value="JAP77483.1"/>
    <property type="molecule type" value="Transcribed_RNA"/>
</dbReference>